<dbReference type="InterPro" id="IPR001110">
    <property type="entry name" value="UPF0012_CS"/>
</dbReference>
<feature type="domain" description="CN hydrolase" evidence="3">
    <location>
        <begin position="5"/>
        <end position="249"/>
    </location>
</feature>
<dbReference type="PROSITE" id="PS50263">
    <property type="entry name" value="CN_HYDROLASE"/>
    <property type="match status" value="1"/>
</dbReference>
<keyword evidence="2" id="KW-0378">Hydrolase</keyword>
<accession>A0ABS2MRX2</accession>
<evidence type="ECO:0000259" key="3">
    <source>
        <dbReference type="PROSITE" id="PS50263"/>
    </source>
</evidence>
<comment type="caution">
    <text evidence="4">The sequence shown here is derived from an EMBL/GenBank/DDBJ whole genome shotgun (WGS) entry which is preliminary data.</text>
</comment>
<sequence>MHKEFRLALIQMKVMETKEASVDRAVLNVARVSEKGAEVVVLPEMFNCPYETHLFSDYAEEEGGYTWQKLSEAAERNKVYLIGGSIPEREEDRLYNTSYIFDPKGKCIGKHRKIHMLDIDIVNGQYFRESDALSAGETPTIVETEFGKIGVAICYDIRFPELSRYMVSKGAGVLIFPAAFNMTTGPAHWELLLRSRAVDNQVYTVGCAPARDYDLGYISYGHSMVVNPWGDVIGELNEDEGYLVGQIDLEAEQTIRDQLPLLKHLKKEKYTL</sequence>
<evidence type="ECO:0000313" key="5">
    <source>
        <dbReference type="Proteomes" id="UP000767854"/>
    </source>
</evidence>
<evidence type="ECO:0000256" key="2">
    <source>
        <dbReference type="ARBA" id="ARBA00022801"/>
    </source>
</evidence>
<reference evidence="4 5" key="1">
    <citation type="submission" date="2021-01" db="EMBL/GenBank/DDBJ databases">
        <title>Genomic Encyclopedia of Type Strains, Phase IV (KMG-IV): sequencing the most valuable type-strain genomes for metagenomic binning, comparative biology and taxonomic classification.</title>
        <authorList>
            <person name="Goeker M."/>
        </authorList>
    </citation>
    <scope>NUCLEOTIDE SEQUENCE [LARGE SCALE GENOMIC DNA]</scope>
    <source>
        <strain evidence="4 5">DSM 24436</strain>
    </source>
</reference>
<organism evidence="4 5">
    <name type="scientific">Fusibacter tunisiensis</name>
    <dbReference type="NCBI Taxonomy" id="1008308"/>
    <lineage>
        <taxon>Bacteria</taxon>
        <taxon>Bacillati</taxon>
        <taxon>Bacillota</taxon>
        <taxon>Clostridia</taxon>
        <taxon>Eubacteriales</taxon>
        <taxon>Eubacteriales Family XII. Incertae Sedis</taxon>
        <taxon>Fusibacter</taxon>
    </lineage>
</organism>
<comment type="similarity">
    <text evidence="1">Belongs to the carbon-nitrogen hydrolase superfamily. NIT1/NIT2 family.</text>
</comment>
<dbReference type="RefSeq" id="WP_204664103.1">
    <property type="nucleotide sequence ID" value="NZ_JAFBDT010000011.1"/>
</dbReference>
<keyword evidence="5" id="KW-1185">Reference proteome</keyword>
<protein>
    <submittedName>
        <fullName evidence="4">Amidohydrolase</fullName>
    </submittedName>
</protein>
<dbReference type="InterPro" id="IPR045254">
    <property type="entry name" value="Nit1/2_C-N_Hydrolase"/>
</dbReference>
<dbReference type="PANTHER" id="PTHR23088:SF30">
    <property type="entry name" value="OMEGA-AMIDASE NIT2"/>
    <property type="match status" value="1"/>
</dbReference>
<dbReference type="Gene3D" id="3.60.110.10">
    <property type="entry name" value="Carbon-nitrogen hydrolase"/>
    <property type="match status" value="1"/>
</dbReference>
<dbReference type="PANTHER" id="PTHR23088">
    <property type="entry name" value="NITRILASE-RELATED"/>
    <property type="match status" value="1"/>
</dbReference>
<dbReference type="Pfam" id="PF00795">
    <property type="entry name" value="CN_hydrolase"/>
    <property type="match status" value="1"/>
</dbReference>
<dbReference type="InterPro" id="IPR036526">
    <property type="entry name" value="C-N_Hydrolase_sf"/>
</dbReference>
<dbReference type="EMBL" id="JAFBDT010000011">
    <property type="protein sequence ID" value="MBM7562052.1"/>
    <property type="molecule type" value="Genomic_DNA"/>
</dbReference>
<dbReference type="Proteomes" id="UP000767854">
    <property type="component" value="Unassembled WGS sequence"/>
</dbReference>
<evidence type="ECO:0000313" key="4">
    <source>
        <dbReference type="EMBL" id="MBM7562052.1"/>
    </source>
</evidence>
<dbReference type="CDD" id="cd07572">
    <property type="entry name" value="nit"/>
    <property type="match status" value="1"/>
</dbReference>
<gene>
    <name evidence="4" type="ORF">JOC49_001595</name>
</gene>
<proteinExistence type="inferred from homology"/>
<dbReference type="SUPFAM" id="SSF56317">
    <property type="entry name" value="Carbon-nitrogen hydrolase"/>
    <property type="match status" value="1"/>
</dbReference>
<dbReference type="PROSITE" id="PS01227">
    <property type="entry name" value="UPF0012"/>
    <property type="match status" value="1"/>
</dbReference>
<evidence type="ECO:0000256" key="1">
    <source>
        <dbReference type="ARBA" id="ARBA00010613"/>
    </source>
</evidence>
<dbReference type="InterPro" id="IPR003010">
    <property type="entry name" value="C-N_Hydrolase"/>
</dbReference>
<name>A0ABS2MRX2_9FIRM</name>